<dbReference type="Pfam" id="PF00126">
    <property type="entry name" value="HTH_1"/>
    <property type="match status" value="1"/>
</dbReference>
<dbReference type="KEGG" id="fes:HER31_08735"/>
<proteinExistence type="inferred from homology"/>
<dbReference type="AlphaFoldDB" id="A0A6H1UD37"/>
<dbReference type="InterPro" id="IPR000847">
    <property type="entry name" value="LysR_HTH_N"/>
</dbReference>
<keyword evidence="7" id="KW-1185">Reference proteome</keyword>
<reference evidence="6 7" key="1">
    <citation type="submission" date="2020-04" db="EMBL/GenBank/DDBJ databases">
        <title>Ferrimonas sp. S7 isolated from sea water.</title>
        <authorList>
            <person name="Bae S.S."/>
            <person name="Baek K."/>
        </authorList>
    </citation>
    <scope>NUCLEOTIDE SEQUENCE [LARGE SCALE GENOMIC DNA]</scope>
    <source>
        <strain evidence="6 7">S7</strain>
    </source>
</reference>
<dbReference type="SUPFAM" id="SSF46785">
    <property type="entry name" value="Winged helix' DNA-binding domain"/>
    <property type="match status" value="1"/>
</dbReference>
<dbReference type="CDD" id="cd08417">
    <property type="entry name" value="PBP2_Nitroaromatics_like"/>
    <property type="match status" value="1"/>
</dbReference>
<evidence type="ECO:0000313" key="7">
    <source>
        <dbReference type="Proteomes" id="UP000501602"/>
    </source>
</evidence>
<dbReference type="Proteomes" id="UP000501602">
    <property type="component" value="Chromosome"/>
</dbReference>
<dbReference type="InterPro" id="IPR036388">
    <property type="entry name" value="WH-like_DNA-bd_sf"/>
</dbReference>
<evidence type="ECO:0000256" key="3">
    <source>
        <dbReference type="ARBA" id="ARBA00023125"/>
    </source>
</evidence>
<dbReference type="InterPro" id="IPR037402">
    <property type="entry name" value="YidZ_PBP2"/>
</dbReference>
<dbReference type="Gene3D" id="1.10.10.10">
    <property type="entry name" value="Winged helix-like DNA-binding domain superfamily/Winged helix DNA-binding domain"/>
    <property type="match status" value="1"/>
</dbReference>
<dbReference type="EMBL" id="CP051180">
    <property type="protein sequence ID" value="QIZ76954.1"/>
    <property type="molecule type" value="Genomic_DNA"/>
</dbReference>
<keyword evidence="2" id="KW-0805">Transcription regulation</keyword>
<dbReference type="PANTHER" id="PTHR30118">
    <property type="entry name" value="HTH-TYPE TRANSCRIPTIONAL REGULATOR LEUO-RELATED"/>
    <property type="match status" value="1"/>
</dbReference>
<keyword evidence="3" id="KW-0238">DNA-binding</keyword>
<dbReference type="InterPro" id="IPR050389">
    <property type="entry name" value="LysR-type_TF"/>
</dbReference>
<accession>A0A6H1UD37</accession>
<dbReference type="Pfam" id="PF03466">
    <property type="entry name" value="LysR_substrate"/>
    <property type="match status" value="1"/>
</dbReference>
<comment type="similarity">
    <text evidence="1">Belongs to the LysR transcriptional regulatory family.</text>
</comment>
<dbReference type="PANTHER" id="PTHR30118:SF15">
    <property type="entry name" value="TRANSCRIPTIONAL REGULATORY PROTEIN"/>
    <property type="match status" value="1"/>
</dbReference>
<dbReference type="GO" id="GO:0003677">
    <property type="term" value="F:DNA binding"/>
    <property type="evidence" value="ECO:0007669"/>
    <property type="project" value="UniProtKB-KW"/>
</dbReference>
<evidence type="ECO:0000259" key="5">
    <source>
        <dbReference type="PROSITE" id="PS50931"/>
    </source>
</evidence>
<dbReference type="PROSITE" id="PS50931">
    <property type="entry name" value="HTH_LYSR"/>
    <property type="match status" value="1"/>
</dbReference>
<gene>
    <name evidence="6" type="ORF">HER31_08735</name>
</gene>
<evidence type="ECO:0000256" key="2">
    <source>
        <dbReference type="ARBA" id="ARBA00023015"/>
    </source>
</evidence>
<evidence type="ECO:0000256" key="4">
    <source>
        <dbReference type="ARBA" id="ARBA00023163"/>
    </source>
</evidence>
<protein>
    <submittedName>
        <fullName evidence="6">LysR family transcriptional regulator</fullName>
    </submittedName>
</protein>
<sequence length="308" mass="34878">MELEELYRRDLSLLIALQVLLEERSVTKAAQRLHLSQSATSRILSRLRQMLDDPLFNRVGQRLEPTEFALECERQLQQPIAQLSNLFSPKTFSPQSCQQRFTIAVTDFAMQACIPLILKRLYQQAPQLRLEITPVQQQELLAQLSIKGVDVAICRDTNAPAPLNRQELGQVGVRCLVAADHPLAQEDLTECHFSQYQHAIIAVSDGVKALLDDAMMDYGVLPPLIRSPNLDSTLAVLPLQAVMLIMPSGMAEMVAQQHQLVVKTLPFTMPRIDYQLFWHSRTEYDPGQRWLREQITLATQSLLSGELK</sequence>
<dbReference type="GO" id="GO:0003700">
    <property type="term" value="F:DNA-binding transcription factor activity"/>
    <property type="evidence" value="ECO:0007669"/>
    <property type="project" value="InterPro"/>
</dbReference>
<dbReference type="Gene3D" id="3.40.190.10">
    <property type="entry name" value="Periplasmic binding protein-like II"/>
    <property type="match status" value="2"/>
</dbReference>
<name>A0A6H1UD37_9GAMM</name>
<dbReference type="PRINTS" id="PR00039">
    <property type="entry name" value="HTHLYSR"/>
</dbReference>
<dbReference type="InterPro" id="IPR036390">
    <property type="entry name" value="WH_DNA-bd_sf"/>
</dbReference>
<feature type="domain" description="HTH lysR-type" evidence="5">
    <location>
        <begin position="9"/>
        <end position="66"/>
    </location>
</feature>
<dbReference type="SUPFAM" id="SSF53850">
    <property type="entry name" value="Periplasmic binding protein-like II"/>
    <property type="match status" value="1"/>
</dbReference>
<dbReference type="RefSeq" id="WP_168660215.1">
    <property type="nucleotide sequence ID" value="NZ_CP051180.1"/>
</dbReference>
<keyword evidence="4" id="KW-0804">Transcription</keyword>
<evidence type="ECO:0000256" key="1">
    <source>
        <dbReference type="ARBA" id="ARBA00009437"/>
    </source>
</evidence>
<organism evidence="6 7">
    <name type="scientific">Ferrimonas lipolytica</name>
    <dbReference type="NCBI Taxonomy" id="2724191"/>
    <lineage>
        <taxon>Bacteria</taxon>
        <taxon>Pseudomonadati</taxon>
        <taxon>Pseudomonadota</taxon>
        <taxon>Gammaproteobacteria</taxon>
        <taxon>Alteromonadales</taxon>
        <taxon>Ferrimonadaceae</taxon>
        <taxon>Ferrimonas</taxon>
    </lineage>
</organism>
<dbReference type="InterPro" id="IPR005119">
    <property type="entry name" value="LysR_subst-bd"/>
</dbReference>
<evidence type="ECO:0000313" key="6">
    <source>
        <dbReference type="EMBL" id="QIZ76954.1"/>
    </source>
</evidence>